<accession>A9A2M0</accession>
<keyword evidence="3" id="KW-1185">Reference proteome</keyword>
<feature type="transmembrane region" description="Helical" evidence="1">
    <location>
        <begin position="20"/>
        <end position="40"/>
    </location>
</feature>
<organism evidence="2 3">
    <name type="scientific">Nitrosopumilus maritimus (strain SCM1)</name>
    <dbReference type="NCBI Taxonomy" id="436308"/>
    <lineage>
        <taxon>Archaea</taxon>
        <taxon>Nitrososphaerota</taxon>
        <taxon>Nitrososphaeria</taxon>
        <taxon>Nitrosopumilales</taxon>
        <taxon>Nitrosopumilaceae</taxon>
        <taxon>Nitrosopumilus</taxon>
    </lineage>
</organism>
<dbReference type="eggNOG" id="arCOG12837">
    <property type="taxonomic scope" value="Archaea"/>
</dbReference>
<dbReference type="InParanoid" id="A9A2M0"/>
<keyword evidence="1" id="KW-1133">Transmembrane helix</keyword>
<evidence type="ECO:0000313" key="3">
    <source>
        <dbReference type="Proteomes" id="UP000000792"/>
    </source>
</evidence>
<dbReference type="EMBL" id="CP000866">
    <property type="protein sequence ID" value="ABX13259.1"/>
    <property type="molecule type" value="Genomic_DNA"/>
</dbReference>
<dbReference type="EnsemblBacteria" id="ABX13259">
    <property type="protein sequence ID" value="ABX13259"/>
    <property type="gene ID" value="Nmar_1363"/>
</dbReference>
<gene>
    <name evidence="2" type="ordered locus">Nmar_1363</name>
</gene>
<proteinExistence type="predicted"/>
<dbReference type="AlphaFoldDB" id="A9A2M0"/>
<evidence type="ECO:0000256" key="1">
    <source>
        <dbReference type="SAM" id="Phobius"/>
    </source>
</evidence>
<dbReference type="HOGENOM" id="CLU_560979_0_0_2"/>
<keyword evidence="1" id="KW-0472">Membrane</keyword>
<dbReference type="KEGG" id="nmr:Nmar_1363"/>
<reference evidence="2 3" key="1">
    <citation type="journal article" date="2010" name="Proc. Natl. Acad. Sci. U.S.A.">
        <title>Nitrosopumilus maritimus genome reveals unique mechanisms for nitrification and autotrophy in globally distributed marine crenarchaea.</title>
        <authorList>
            <person name="Walker C.B."/>
            <person name="de la Torre J.R."/>
            <person name="Klotz M.G."/>
            <person name="Urakawa H."/>
            <person name="Pinel N."/>
            <person name="Arp D.J."/>
            <person name="Brochier-Armanet C."/>
            <person name="Chain P.S."/>
            <person name="Chan P.P."/>
            <person name="Gollabgir A."/>
            <person name="Hemp J."/>
            <person name="Hugler M."/>
            <person name="Karr E.A."/>
            <person name="Konneke M."/>
            <person name="Shin M."/>
            <person name="Lawton T.J."/>
            <person name="Lowe T."/>
            <person name="Martens-Habbena W."/>
            <person name="Sayavedra-Soto L.A."/>
            <person name="Lang D."/>
            <person name="Sievert S.M."/>
            <person name="Rosenzweig A.C."/>
            <person name="Manning G."/>
            <person name="Stahl D.A."/>
        </authorList>
    </citation>
    <scope>NUCLEOTIDE SEQUENCE [LARGE SCALE GENOMIC DNA]</scope>
    <source>
        <strain evidence="2 3">SCM1</strain>
    </source>
</reference>
<name>A9A2M0_NITMS</name>
<keyword evidence="1" id="KW-0812">Transmembrane</keyword>
<feature type="transmembrane region" description="Helical" evidence="1">
    <location>
        <begin position="52"/>
        <end position="70"/>
    </location>
</feature>
<evidence type="ECO:0000313" key="2">
    <source>
        <dbReference type="EMBL" id="ABX13259.1"/>
    </source>
</evidence>
<dbReference type="Proteomes" id="UP000000792">
    <property type="component" value="Chromosome"/>
</dbReference>
<sequence length="486" mass="56193">MPCCNTKKFWTVVMQLEFNLVLDICIQMTLILLPTVRVNGKQWKNMKMKTKFLIITCIALGLGVFTLAYAQSQEFSSSGRDYVPYTENYNVSFTHDGKIDYDLLIAKIMPEIFQKNLRIEHDVYISVEDIVLNRGPQRAIYQESSYNCGYVIDYADNQVYWLEAAINSTDIQYTKIFTETPTPESIHGHVVDESNYGWCFGPLKQQVAAIFLEEKSYFADDQEAFVAAAIKHELRGNPNLNNQEFTVGKFNFDYGENVVSFCGEFQKPKAGLKYFGGSLKNNVLTDFHLDDKLSPLCAMGDDAKIHSIKVNQKSDVPPDLQAWKNLRMETVFLKQNSIEKLLERNYMFPETMRYNIFEYSAPFTINLIEFVPEDSNTIWNFEPTAYDTFAKIRVPENGGNYYMMYGPNDWNQGDLLSVLILVDGIEVDYKEQPFIRAPDAPYPQHHTDYIFKVPTDSSSIEMVLFIENYVPEKVDDDEYQYYTPRN</sequence>
<protein>
    <submittedName>
        <fullName evidence="2">Uncharacterized protein</fullName>
    </submittedName>
</protein>